<feature type="domain" description="RRM" evidence="3">
    <location>
        <begin position="30"/>
        <end position="105"/>
    </location>
</feature>
<evidence type="ECO:0000313" key="4">
    <source>
        <dbReference type="EMBL" id="OEH77614.1"/>
    </source>
</evidence>
<evidence type="ECO:0000256" key="2">
    <source>
        <dbReference type="SAM" id="MobiDB-lite"/>
    </source>
</evidence>
<evidence type="ECO:0000313" key="5">
    <source>
        <dbReference type="Proteomes" id="UP000095192"/>
    </source>
</evidence>
<feature type="compositionally biased region" description="Low complexity" evidence="2">
    <location>
        <begin position="214"/>
        <end position="237"/>
    </location>
</feature>
<protein>
    <recommendedName>
        <fullName evidence="3">RRM domain-containing protein</fullName>
    </recommendedName>
</protein>
<dbReference type="PROSITE" id="PS50102">
    <property type="entry name" value="RRM"/>
    <property type="match status" value="1"/>
</dbReference>
<feature type="region of interest" description="Disordered" evidence="2">
    <location>
        <begin position="182"/>
        <end position="260"/>
    </location>
</feature>
<sequence>MSSLSASPPRRRLRSRSPSWEDRGSRRNSCFVSVTNLPRDVTFKEAERLLDEFGRLAALPSLDRLRSSTEATAEFCDARAARAAVASLDGTLYSGRRIRVVLTEGPPRRPFSPKRRRDYGREEWRRGSRYGSRSASNPRGRDRPEGTLWQRVTSFARRFAKEAKAKRSVVSAAPDFRGVEGVSRLEAASSNSEARKGQSLPKREAQRQRELAARSRAASTQSLFGGRSSQLSSSTQQESKRQRELATFQQGSSPAQQESG</sequence>
<dbReference type="EMBL" id="JROU02001037">
    <property type="protein sequence ID" value="OEH77614.1"/>
    <property type="molecule type" value="Genomic_DNA"/>
</dbReference>
<dbReference type="InParanoid" id="A0A1D3D2E2"/>
<evidence type="ECO:0000259" key="3">
    <source>
        <dbReference type="PROSITE" id="PS50102"/>
    </source>
</evidence>
<dbReference type="GO" id="GO:0003723">
    <property type="term" value="F:RNA binding"/>
    <property type="evidence" value="ECO:0007669"/>
    <property type="project" value="UniProtKB-UniRule"/>
</dbReference>
<dbReference type="Proteomes" id="UP000095192">
    <property type="component" value="Unassembled WGS sequence"/>
</dbReference>
<organism evidence="4 5">
    <name type="scientific">Cyclospora cayetanensis</name>
    <dbReference type="NCBI Taxonomy" id="88456"/>
    <lineage>
        <taxon>Eukaryota</taxon>
        <taxon>Sar</taxon>
        <taxon>Alveolata</taxon>
        <taxon>Apicomplexa</taxon>
        <taxon>Conoidasida</taxon>
        <taxon>Coccidia</taxon>
        <taxon>Eucoccidiorida</taxon>
        <taxon>Eimeriorina</taxon>
        <taxon>Eimeriidae</taxon>
        <taxon>Cyclospora</taxon>
    </lineage>
</organism>
<accession>A0A1D3D2E2</accession>
<feature type="compositionally biased region" description="Basic and acidic residues" evidence="2">
    <location>
        <begin position="193"/>
        <end position="213"/>
    </location>
</feature>
<dbReference type="SUPFAM" id="SSF54928">
    <property type="entry name" value="RNA-binding domain, RBD"/>
    <property type="match status" value="1"/>
</dbReference>
<evidence type="ECO:0000256" key="1">
    <source>
        <dbReference type="PROSITE-ProRule" id="PRU00176"/>
    </source>
</evidence>
<dbReference type="Pfam" id="PF00076">
    <property type="entry name" value="RRM_1"/>
    <property type="match status" value="1"/>
</dbReference>
<keyword evidence="1" id="KW-0694">RNA-binding</keyword>
<dbReference type="VEuPathDB" id="ToxoDB:cyc_07883"/>
<feature type="region of interest" description="Disordered" evidence="2">
    <location>
        <begin position="1"/>
        <end position="27"/>
    </location>
</feature>
<dbReference type="AlphaFoldDB" id="A0A1D3D2E2"/>
<proteinExistence type="predicted"/>
<feature type="compositionally biased region" description="Polar residues" evidence="2">
    <location>
        <begin position="247"/>
        <end position="260"/>
    </location>
</feature>
<reference evidence="4 5" key="1">
    <citation type="journal article" date="2016" name="BMC Genomics">
        <title>Comparative genomics reveals Cyclospora cayetanensis possesses coccidia-like metabolism and invasion components but unique surface antigens.</title>
        <authorList>
            <person name="Liu S."/>
            <person name="Wang L."/>
            <person name="Zheng H."/>
            <person name="Xu Z."/>
            <person name="Roellig D.M."/>
            <person name="Li N."/>
            <person name="Frace M.A."/>
            <person name="Tang K."/>
            <person name="Arrowood M.J."/>
            <person name="Moss D.M."/>
            <person name="Zhang L."/>
            <person name="Feng Y."/>
            <person name="Xiao L."/>
        </authorList>
    </citation>
    <scope>NUCLEOTIDE SEQUENCE [LARGE SCALE GENOMIC DNA]</scope>
    <source>
        <strain evidence="4 5">CHN_HEN01</strain>
    </source>
</reference>
<dbReference type="Gene3D" id="3.30.70.330">
    <property type="match status" value="1"/>
</dbReference>
<dbReference type="InterPro" id="IPR012677">
    <property type="entry name" value="Nucleotide-bd_a/b_plait_sf"/>
</dbReference>
<comment type="caution">
    <text evidence="4">The sequence shown here is derived from an EMBL/GenBank/DDBJ whole genome shotgun (WGS) entry which is preliminary data.</text>
</comment>
<feature type="region of interest" description="Disordered" evidence="2">
    <location>
        <begin position="104"/>
        <end position="147"/>
    </location>
</feature>
<name>A0A1D3D2E2_9EIME</name>
<gene>
    <name evidence="4" type="ORF">cyc_07883</name>
</gene>
<dbReference type="InterPro" id="IPR000504">
    <property type="entry name" value="RRM_dom"/>
</dbReference>
<dbReference type="InterPro" id="IPR035979">
    <property type="entry name" value="RBD_domain_sf"/>
</dbReference>
<keyword evidence="5" id="KW-1185">Reference proteome</keyword>